<evidence type="ECO:0000313" key="3">
    <source>
        <dbReference type="EnsemblFungi" id="CEF84702"/>
    </source>
</evidence>
<dbReference type="EMBL" id="HG970335">
    <property type="protein sequence ID" value="CEF84702.1"/>
    <property type="molecule type" value="Genomic_DNA"/>
</dbReference>
<sequence>MATQLLMLDILCLLDIFAVAHCSTCYVVALGFVTVEEKPLLSIPPHSSGKNLALNIGTLLRQILGAHGVVNTGNALLNNGTLIQISSNKVSGGTDNLDTTLVSLVVRLGSLERRQETVVDVDDASRHGLAQCRRENLHVTSQDNKFNAVLLAELKNLSLLLSLGILCHGEMVELNSVALGEGGVLGVVGNNNGNLHAKLASLHAEEKIVETVTNLGDHDEDSGLAGNGTNIVFHLVLGGELVKSFSEVLGRFGLGRTKVNSHKETLRDGIGELLEVENVVLVVGKDTSHGINNAGLVGARQSEDVIVGHVEGLLVC</sequence>
<evidence type="ECO:0000256" key="1">
    <source>
        <dbReference type="SAM" id="SignalP"/>
    </source>
</evidence>
<reference evidence="3 4" key="1">
    <citation type="journal article" date="2007" name="Science">
        <title>The Fusarium graminearum genome reveals a link between localized polymorphism and pathogen specialization.</title>
        <authorList>
            <person name="Cuomo C.A."/>
            <person name="Gueldener U."/>
            <person name="Xu J.-R."/>
            <person name="Trail F."/>
            <person name="Turgeon B.G."/>
            <person name="Di Pietro A."/>
            <person name="Walton J.D."/>
            <person name="Ma L.-J."/>
            <person name="Baker S.E."/>
            <person name="Rep M."/>
            <person name="Adam G."/>
            <person name="Antoniw J."/>
            <person name="Baldwin T."/>
            <person name="Calvo S.E."/>
            <person name="Chang Y.-L."/>
            <person name="DeCaprio D."/>
            <person name="Gale L.R."/>
            <person name="Gnerre S."/>
            <person name="Goswami R.S."/>
            <person name="Hammond-Kosack K."/>
            <person name="Harris L.J."/>
            <person name="Hilburn K."/>
            <person name="Kennell J.C."/>
            <person name="Kroken S."/>
            <person name="Magnuson J.K."/>
            <person name="Mannhaupt G."/>
            <person name="Mauceli E.W."/>
            <person name="Mewes H.-W."/>
            <person name="Mitterbauer R."/>
            <person name="Muehlbauer G."/>
            <person name="Muensterkoetter M."/>
            <person name="Nelson D."/>
            <person name="O'Donnell K."/>
            <person name="Ouellet T."/>
            <person name="Qi W."/>
            <person name="Quesneville H."/>
            <person name="Roncero M.I.G."/>
            <person name="Seong K.-Y."/>
            <person name="Tetko I.V."/>
            <person name="Urban M."/>
            <person name="Waalwijk C."/>
            <person name="Ward T.J."/>
            <person name="Yao J."/>
            <person name="Birren B.W."/>
            <person name="Kistler H.C."/>
        </authorList>
    </citation>
    <scope>NUCLEOTIDE SEQUENCE [LARGE SCALE GENOMIC DNA]</scope>
    <source>
        <strain evidence="4">ATCC MYA-4620 / CBS 123657 / FGSC 9075 / NRRL 31084 / PH-1</strain>
        <strain evidence="3">PH-1 / ATCC MYA-4620 / FGSC 9075 / NRRL 31084</strain>
    </source>
</reference>
<proteinExistence type="predicted"/>
<dbReference type="InParanoid" id="A0A098DTM3"/>
<name>A0A098DTM3_GIBZE</name>
<keyword evidence="4" id="KW-1185">Reference proteome</keyword>
<organism evidence="2 4">
    <name type="scientific">Gibberella zeae (strain ATCC MYA-4620 / CBS 123657 / FGSC 9075 / NRRL 31084 / PH-1)</name>
    <name type="common">Wheat head blight fungus</name>
    <name type="synonym">Fusarium graminearum</name>
    <dbReference type="NCBI Taxonomy" id="229533"/>
    <lineage>
        <taxon>Eukaryota</taxon>
        <taxon>Fungi</taxon>
        <taxon>Dikarya</taxon>
        <taxon>Ascomycota</taxon>
        <taxon>Pezizomycotina</taxon>
        <taxon>Sordariomycetes</taxon>
        <taxon>Hypocreomycetidae</taxon>
        <taxon>Hypocreales</taxon>
        <taxon>Nectriaceae</taxon>
        <taxon>Fusarium</taxon>
    </lineage>
</organism>
<dbReference type="AlphaFoldDB" id="A0A098DTM3"/>
<dbReference type="EnsemblFungi" id="CEF84702">
    <property type="protein sequence ID" value="CEF84702"/>
    <property type="gene ID" value="FGRRES_20407"/>
</dbReference>
<feature type="signal peptide" evidence="1">
    <location>
        <begin position="1"/>
        <end position="22"/>
    </location>
</feature>
<accession>A0A098DTM3</accession>
<gene>
    <name evidence="2" type="ORF">FGRAMPH1_01T28229</name>
</gene>
<evidence type="ECO:0000313" key="2">
    <source>
        <dbReference type="EMBL" id="CEF84702.1"/>
    </source>
</evidence>
<reference evidence="2 4" key="3">
    <citation type="journal article" date="2015" name="BMC Genomics">
        <title>The completed genome sequence of the pathogenic ascomycete fungus Fusarium graminearum.</title>
        <authorList>
            <person name="King R."/>
            <person name="Urban M."/>
            <person name="Hammond-Kosack M.C."/>
            <person name="Hassani-Pak K."/>
            <person name="Hammond-Kosack K.E."/>
        </authorList>
    </citation>
    <scope>NUCLEOTIDE SEQUENCE [LARGE SCALE GENOMIC DNA]</scope>
    <source>
        <strain evidence="4">ATCC MYA-4620 / CBS 123657 / FGSC 9075 / NRRL 31084 / PH-1</strain>
        <strain evidence="2">PH-1</strain>
    </source>
</reference>
<reference evidence="3 4" key="2">
    <citation type="journal article" date="2010" name="Nature">
        <title>Comparative genomics reveals mobile pathogenicity chromosomes in Fusarium.</title>
        <authorList>
            <person name="Ma L.J."/>
            <person name="van der Does H.C."/>
            <person name="Borkovich K.A."/>
            <person name="Coleman J.J."/>
            <person name="Daboussi M.J."/>
            <person name="Di Pietro A."/>
            <person name="Dufresne M."/>
            <person name="Freitag M."/>
            <person name="Grabherr M."/>
            <person name="Henrissat B."/>
            <person name="Houterman P.M."/>
            <person name="Kang S."/>
            <person name="Shim W.B."/>
            <person name="Woloshuk C."/>
            <person name="Xie X."/>
            <person name="Xu J.R."/>
            <person name="Antoniw J."/>
            <person name="Baker S.E."/>
            <person name="Bluhm B.H."/>
            <person name="Breakspear A."/>
            <person name="Brown D.W."/>
            <person name="Butchko R.A."/>
            <person name="Chapman S."/>
            <person name="Coulson R."/>
            <person name="Coutinho P.M."/>
            <person name="Danchin E.G."/>
            <person name="Diener A."/>
            <person name="Gale L.R."/>
            <person name="Gardiner D.M."/>
            <person name="Goff S."/>
            <person name="Hammond-Kosack K.E."/>
            <person name="Hilburn K."/>
            <person name="Hua-Van A."/>
            <person name="Jonkers W."/>
            <person name="Kazan K."/>
            <person name="Kodira C.D."/>
            <person name="Koehrsen M."/>
            <person name="Kumar L."/>
            <person name="Lee Y.H."/>
            <person name="Li L."/>
            <person name="Manners J.M."/>
            <person name="Miranda-Saavedra D."/>
            <person name="Mukherjee M."/>
            <person name="Park G."/>
            <person name="Park J."/>
            <person name="Park S.Y."/>
            <person name="Proctor R.H."/>
            <person name="Regev A."/>
            <person name="Ruiz-Roldan M.C."/>
            <person name="Sain D."/>
            <person name="Sakthikumar S."/>
            <person name="Sykes S."/>
            <person name="Schwartz D.C."/>
            <person name="Turgeon B.G."/>
            <person name="Wapinski I."/>
            <person name="Yoder O."/>
            <person name="Young S."/>
            <person name="Zeng Q."/>
            <person name="Zhou S."/>
            <person name="Galagan J."/>
            <person name="Cuomo C.A."/>
            <person name="Kistler H.C."/>
            <person name="Rep M."/>
        </authorList>
    </citation>
    <scope>GENOME REANNOTATION</scope>
    <source>
        <strain evidence="4">ATCC MYA-4620 / CBS 123657 / FGSC 9075 / NRRL 31084 / PH-1</strain>
        <strain evidence="3">PH-1 / ATCC MYA-4620 / FGSC 9075 / NRRL 31084</strain>
    </source>
</reference>
<reference evidence="3" key="4">
    <citation type="submission" date="2017-01" db="UniProtKB">
        <authorList>
            <consortium name="EnsemblFungi"/>
        </authorList>
    </citation>
    <scope>IDENTIFICATION</scope>
    <source>
        <strain evidence="3">PH-1 / ATCC MYA-4620 / FGSC 9075 / NRRL 31084</strain>
    </source>
</reference>
<keyword evidence="1" id="KW-0732">Signal</keyword>
<dbReference type="Proteomes" id="UP000070720">
    <property type="component" value="Chromosome 4"/>
</dbReference>
<accession>A0A0E0SE39</accession>
<evidence type="ECO:0000313" key="4">
    <source>
        <dbReference type="Proteomes" id="UP000070720"/>
    </source>
</evidence>
<feature type="chain" id="PRO_5010018731" evidence="1">
    <location>
        <begin position="23"/>
        <end position="316"/>
    </location>
</feature>
<protein>
    <submittedName>
        <fullName evidence="2">Chromosome 4, complete genome</fullName>
    </submittedName>
</protein>
<dbReference type="VEuPathDB" id="FungiDB:FGRAMPH1_01G28229"/>